<dbReference type="AlphaFoldDB" id="A0A1A6A401"/>
<feature type="region of interest" description="Disordered" evidence="1">
    <location>
        <begin position="97"/>
        <end position="167"/>
    </location>
</feature>
<sequence length="308" mass="34974">MDKYYPYHSPPEDQSRALDTQYADPTADLDVDMDDPSWWDPEHAKWQTTLTEPDLVSYPTGYDYALNTNAGESLYPARTSFGGAQTILFAANQAPTHALGQRQNSGSTADQHHENEERWNTPHEHSSIVPCESTDSAPHPGKQKSKTTRTARTSSKETSHGTFFGNIASMDPQYEESARHLLANAKWETYPKLSDFDKSILGDRILLPQADGTFHERYYLCPCPSHGKYPEPFKWKARENDFVTATGISWLKSKCMHSACCMSASEETFGETHVTEIRELQRRRTKGSYRRLIERGGKKKRYPPESSE</sequence>
<reference evidence="3" key="2">
    <citation type="submission" date="2013-07" db="EMBL/GenBank/DDBJ databases">
        <authorList>
            <consortium name="The Broad Institute Genome Sequencing Platform"/>
            <person name="Cuomo C."/>
            <person name="Litvintseva A."/>
            <person name="Chen Y."/>
            <person name="Heitman J."/>
            <person name="Sun S."/>
            <person name="Springer D."/>
            <person name="Dromer F."/>
            <person name="Young S.K."/>
            <person name="Zeng Q."/>
            <person name="Gargeya S."/>
            <person name="Fitzgerald M."/>
            <person name="Abouelleil A."/>
            <person name="Alvarado L."/>
            <person name="Berlin A.M."/>
            <person name="Chapman S.B."/>
            <person name="Dewar J."/>
            <person name="Goldberg J."/>
            <person name="Griggs A."/>
            <person name="Gujja S."/>
            <person name="Hansen M."/>
            <person name="Howarth C."/>
            <person name="Imamovic A."/>
            <person name="Larimer J."/>
            <person name="McCowan C."/>
            <person name="Murphy C."/>
            <person name="Pearson M."/>
            <person name="Priest M."/>
            <person name="Roberts A."/>
            <person name="Saif S."/>
            <person name="Shea T."/>
            <person name="Sykes S."/>
            <person name="Wortman J."/>
            <person name="Nusbaum C."/>
            <person name="Birren B."/>
        </authorList>
    </citation>
    <scope>NUCLEOTIDE SEQUENCE</scope>
    <source>
        <strain evidence="3">CBS 10117</strain>
    </source>
</reference>
<keyword evidence="4" id="KW-1185">Reference proteome</keyword>
<evidence type="ECO:0000313" key="3">
    <source>
        <dbReference type="EMBL" id="WWC62316.1"/>
    </source>
</evidence>
<proteinExistence type="predicted"/>
<name>A0A1A6A401_9TREE</name>
<reference evidence="2" key="1">
    <citation type="submission" date="2013-07" db="EMBL/GenBank/DDBJ databases">
        <title>The Genome Sequence of Cryptococcus dejecticola CBS10117.</title>
        <authorList>
            <consortium name="The Broad Institute Genome Sequencing Platform"/>
            <person name="Cuomo C."/>
            <person name="Litvintseva A."/>
            <person name="Chen Y."/>
            <person name="Heitman J."/>
            <person name="Sun S."/>
            <person name="Springer D."/>
            <person name="Dromer F."/>
            <person name="Young S.K."/>
            <person name="Zeng Q."/>
            <person name="Gargeya S."/>
            <person name="Fitzgerald M."/>
            <person name="Abouelleil A."/>
            <person name="Alvarado L."/>
            <person name="Berlin A.M."/>
            <person name="Chapman S.B."/>
            <person name="Dewar J."/>
            <person name="Goldberg J."/>
            <person name="Griggs A."/>
            <person name="Gujja S."/>
            <person name="Hansen M."/>
            <person name="Howarth C."/>
            <person name="Imamovic A."/>
            <person name="Larimer J."/>
            <person name="McCowan C."/>
            <person name="Murphy C."/>
            <person name="Pearson M."/>
            <person name="Priest M."/>
            <person name="Roberts A."/>
            <person name="Saif S."/>
            <person name="Shea T."/>
            <person name="Sykes S."/>
            <person name="Wortman J."/>
            <person name="Nusbaum C."/>
            <person name="Birren B."/>
        </authorList>
    </citation>
    <scope>NUCLEOTIDE SEQUENCE [LARGE SCALE GENOMIC DNA]</scope>
    <source>
        <strain evidence="2">CBS 10117</strain>
    </source>
</reference>
<dbReference type="EMBL" id="CP144535">
    <property type="protein sequence ID" value="WWC62316.1"/>
    <property type="molecule type" value="Genomic_DNA"/>
</dbReference>
<feature type="region of interest" description="Disordered" evidence="1">
    <location>
        <begin position="285"/>
        <end position="308"/>
    </location>
</feature>
<dbReference type="RefSeq" id="XP_018262625.1">
    <property type="nucleotide sequence ID" value="XM_018408934.1"/>
</dbReference>
<organism evidence="2">
    <name type="scientific">Kwoniella dejecticola CBS 10117</name>
    <dbReference type="NCBI Taxonomy" id="1296121"/>
    <lineage>
        <taxon>Eukaryota</taxon>
        <taxon>Fungi</taxon>
        <taxon>Dikarya</taxon>
        <taxon>Basidiomycota</taxon>
        <taxon>Agaricomycotina</taxon>
        <taxon>Tremellomycetes</taxon>
        <taxon>Tremellales</taxon>
        <taxon>Cryptococcaceae</taxon>
        <taxon>Kwoniella</taxon>
    </lineage>
</organism>
<dbReference type="KEGG" id="kdj:28969341"/>
<protein>
    <submittedName>
        <fullName evidence="2">Uncharacterized protein</fullName>
    </submittedName>
</protein>
<accession>A0A1A6A401</accession>
<evidence type="ECO:0000256" key="1">
    <source>
        <dbReference type="SAM" id="MobiDB-lite"/>
    </source>
</evidence>
<dbReference type="Proteomes" id="UP000078595">
    <property type="component" value="Chromosome 6"/>
</dbReference>
<dbReference type="EMBL" id="KI894032">
    <property type="protein sequence ID" value="OBR84783.1"/>
    <property type="molecule type" value="Genomic_DNA"/>
</dbReference>
<evidence type="ECO:0000313" key="2">
    <source>
        <dbReference type="EMBL" id="OBR84783.1"/>
    </source>
</evidence>
<dbReference type="VEuPathDB" id="FungiDB:I303_05642"/>
<feature type="compositionally biased region" description="Basic and acidic residues" evidence="1">
    <location>
        <begin position="110"/>
        <end position="126"/>
    </location>
</feature>
<evidence type="ECO:0000313" key="4">
    <source>
        <dbReference type="Proteomes" id="UP000078595"/>
    </source>
</evidence>
<reference evidence="3" key="3">
    <citation type="submission" date="2024-02" db="EMBL/GenBank/DDBJ databases">
        <title>Comparative genomics of Cryptococcus and Kwoniella reveals pathogenesis evolution and contrasting modes of karyotype evolution via chromosome fusion or intercentromeric recombination.</title>
        <authorList>
            <person name="Coelho M.A."/>
            <person name="David-Palma M."/>
            <person name="Shea T."/>
            <person name="Bowers K."/>
            <person name="McGinley-Smith S."/>
            <person name="Mohammad A.W."/>
            <person name="Gnirke A."/>
            <person name="Yurkov A.M."/>
            <person name="Nowrousian M."/>
            <person name="Sun S."/>
            <person name="Cuomo C.A."/>
            <person name="Heitman J."/>
        </authorList>
    </citation>
    <scope>NUCLEOTIDE SEQUENCE</scope>
    <source>
        <strain evidence="3">CBS 10117</strain>
    </source>
</reference>
<dbReference type="GeneID" id="28969341"/>
<gene>
    <name evidence="2" type="ORF">I303_05642</name>
    <name evidence="3" type="ORF">I303_104912</name>
</gene>
<dbReference type="OrthoDB" id="10651002at2759"/>